<accession>A0A2N5W586</accession>
<dbReference type="InterPro" id="IPR000182">
    <property type="entry name" value="GNAT_dom"/>
</dbReference>
<dbReference type="PANTHER" id="PTHR13256:SF16">
    <property type="entry name" value="ALPHA_BETA-TUBULIN-N-ACETYLTRANSFERASE 9"/>
    <property type="match status" value="1"/>
</dbReference>
<dbReference type="EMBL" id="PGCJ01000011">
    <property type="protein sequence ID" value="PLW57399.1"/>
    <property type="molecule type" value="Genomic_DNA"/>
</dbReference>
<feature type="domain" description="N-acetyltransferase" evidence="4">
    <location>
        <begin position="13"/>
        <end position="195"/>
    </location>
</feature>
<dbReference type="InterPro" id="IPR039135">
    <property type="entry name" value="NAT9-like"/>
</dbReference>
<evidence type="ECO:0000259" key="4">
    <source>
        <dbReference type="Pfam" id="PF13302"/>
    </source>
</evidence>
<dbReference type="FunFam" id="3.40.630.30:FF:000289">
    <property type="entry name" value="Predicted protein"/>
    <property type="match status" value="1"/>
</dbReference>
<dbReference type="Pfam" id="PF13302">
    <property type="entry name" value="Acetyltransf_3"/>
    <property type="match status" value="1"/>
</dbReference>
<evidence type="ECO:0000256" key="2">
    <source>
        <dbReference type="ARBA" id="ARBA00022679"/>
    </source>
</evidence>
<organism evidence="6 7">
    <name type="scientific">Puccinia coronata f. sp. avenae</name>
    <dbReference type="NCBI Taxonomy" id="200324"/>
    <lineage>
        <taxon>Eukaryota</taxon>
        <taxon>Fungi</taxon>
        <taxon>Dikarya</taxon>
        <taxon>Basidiomycota</taxon>
        <taxon>Pucciniomycotina</taxon>
        <taxon>Pucciniomycetes</taxon>
        <taxon>Pucciniales</taxon>
        <taxon>Pucciniaceae</taxon>
        <taxon>Puccinia</taxon>
    </lineage>
</organism>
<evidence type="ECO:0000313" key="6">
    <source>
        <dbReference type="EMBL" id="PLW57399.1"/>
    </source>
</evidence>
<dbReference type="GO" id="GO:0008080">
    <property type="term" value="F:N-acetyltransferase activity"/>
    <property type="evidence" value="ECO:0007669"/>
    <property type="project" value="InterPro"/>
</dbReference>
<dbReference type="EMBL" id="PGCJ01000779">
    <property type="protein sequence ID" value="PLW21889.1"/>
    <property type="molecule type" value="Genomic_DNA"/>
</dbReference>
<keyword evidence="2" id="KW-0808">Transferase</keyword>
<protein>
    <recommendedName>
        <fullName evidence="4">N-acetyltransferase domain-containing protein</fullName>
    </recommendedName>
</protein>
<name>A0A2N5W586_9BASI</name>
<dbReference type="STRING" id="200324.A0A2N5W586"/>
<dbReference type="Proteomes" id="UP000235388">
    <property type="component" value="Unassembled WGS sequence"/>
</dbReference>
<evidence type="ECO:0000313" key="7">
    <source>
        <dbReference type="Proteomes" id="UP000235388"/>
    </source>
</evidence>
<dbReference type="OrthoDB" id="5043642at2759"/>
<evidence type="ECO:0000256" key="3">
    <source>
        <dbReference type="ARBA" id="ARBA00023315"/>
    </source>
</evidence>
<comment type="caution">
    <text evidence="6">The sequence shown here is derived from an EMBL/GenBank/DDBJ whole genome shotgun (WGS) entry which is preliminary data.</text>
</comment>
<gene>
    <name evidence="6" type="ORF">PCANC_01799</name>
    <name evidence="5" type="ORF">PCANC_03322</name>
</gene>
<proteinExistence type="inferred from homology"/>
<dbReference type="AlphaFoldDB" id="A0A2N5W586"/>
<comment type="similarity">
    <text evidence="1">Belongs to the acetyltransferase family. GNAT subfamily.</text>
</comment>
<keyword evidence="7" id="KW-1185">Reference proteome</keyword>
<keyword evidence="3" id="KW-0012">Acyltransferase</keyword>
<dbReference type="Gene3D" id="3.40.630.30">
    <property type="match status" value="1"/>
</dbReference>
<dbReference type="SUPFAM" id="SSF55729">
    <property type="entry name" value="Acyl-CoA N-acyltransferases (Nat)"/>
    <property type="match status" value="1"/>
</dbReference>
<dbReference type="InterPro" id="IPR016181">
    <property type="entry name" value="Acyl_CoA_acyltransferase"/>
</dbReference>
<evidence type="ECO:0000256" key="1">
    <source>
        <dbReference type="ARBA" id="ARBA00009342"/>
    </source>
</evidence>
<sequence>MRINEETAVVGPRVGLVPYRKEYVPQYHEWMSDQELRESTASEPLTLQEEYEMCERWAQDQDKLTFIIFARKTCLPTTNIPKQPEKHDSDCDFLGDMIGDVNLFLSSDESSDSTSSCCVDTHKGELEIMIASTKHRHLGLATEALQLFLSYIHLNSSQHANSASTHFPVLLSFLFVKISFNNTTSQRLFEKLGFEKYSTSEVFGEHEYRLNFPDPTLSIAEMTDPKAEATLNEIIPACRDHKSMHLYDSRWKDTHPIKIAIVPFPR</sequence>
<reference evidence="6 7" key="1">
    <citation type="submission" date="2017-11" db="EMBL/GenBank/DDBJ databases">
        <title>De novo assembly and phasing of dikaryotic genomes from two isolates of Puccinia coronata f. sp. avenae, the causal agent of oat crown rust.</title>
        <authorList>
            <person name="Miller M.E."/>
            <person name="Zhang Y."/>
            <person name="Omidvar V."/>
            <person name="Sperschneider J."/>
            <person name="Schwessinger B."/>
            <person name="Raley C."/>
            <person name="Palmer J.M."/>
            <person name="Garnica D."/>
            <person name="Upadhyaya N."/>
            <person name="Rathjen J."/>
            <person name="Taylor J.M."/>
            <person name="Park R.F."/>
            <person name="Dodds P.N."/>
            <person name="Hirsch C.D."/>
            <person name="Kianian S.F."/>
            <person name="Figueroa M."/>
        </authorList>
    </citation>
    <scope>NUCLEOTIDE SEQUENCE [LARGE SCALE GENOMIC DNA]</scope>
    <source>
        <strain evidence="6">12NC29</strain>
    </source>
</reference>
<evidence type="ECO:0000313" key="5">
    <source>
        <dbReference type="EMBL" id="PLW21889.1"/>
    </source>
</evidence>
<dbReference type="PANTHER" id="PTHR13256">
    <property type="entry name" value="N-ACETYLTRANSFERASE 9"/>
    <property type="match status" value="1"/>
</dbReference>